<evidence type="ECO:0000313" key="1">
    <source>
        <dbReference type="EMBL" id="KAL0283891.1"/>
    </source>
</evidence>
<gene>
    <name evidence="1" type="ORF">Sradi_7213900</name>
</gene>
<comment type="caution">
    <text evidence="1">The sequence shown here is derived from an EMBL/GenBank/DDBJ whole genome shotgun (WGS) entry which is preliminary data.</text>
</comment>
<sequence length="202" mass="22841">VQHMVTEARWYLLLRKMALLKLGLDLIEQYQKVMILGACVKKIVVSFVQLTYSALIVPADDIEKLAINELFESHPGGLLFTKFGSNQTALLDLAFPDNFGRLHDRSKETPKTMKQLSRLFPNKVTIQIPQDEAVLVDRKQKLDRDTETLKSQSNIGSIRSVLKRLLAGVYAITLCIPPELHPRSGNTLFEVKGEFMSEFLGQ</sequence>
<dbReference type="EMBL" id="JACGWJ010001215">
    <property type="protein sequence ID" value="KAL0283891.1"/>
    <property type="molecule type" value="Genomic_DNA"/>
</dbReference>
<protein>
    <submittedName>
        <fullName evidence="1">Uncharacterized protein</fullName>
    </submittedName>
</protein>
<proteinExistence type="predicted"/>
<organism evidence="1">
    <name type="scientific">Sesamum radiatum</name>
    <name type="common">Black benniseed</name>
    <dbReference type="NCBI Taxonomy" id="300843"/>
    <lineage>
        <taxon>Eukaryota</taxon>
        <taxon>Viridiplantae</taxon>
        <taxon>Streptophyta</taxon>
        <taxon>Embryophyta</taxon>
        <taxon>Tracheophyta</taxon>
        <taxon>Spermatophyta</taxon>
        <taxon>Magnoliopsida</taxon>
        <taxon>eudicotyledons</taxon>
        <taxon>Gunneridae</taxon>
        <taxon>Pentapetalae</taxon>
        <taxon>asterids</taxon>
        <taxon>lamiids</taxon>
        <taxon>Lamiales</taxon>
        <taxon>Pedaliaceae</taxon>
        <taxon>Sesamum</taxon>
    </lineage>
</organism>
<dbReference type="AlphaFoldDB" id="A0AAW2IP28"/>
<feature type="non-terminal residue" evidence="1">
    <location>
        <position position="1"/>
    </location>
</feature>
<reference evidence="1" key="1">
    <citation type="submission" date="2020-06" db="EMBL/GenBank/DDBJ databases">
        <authorList>
            <person name="Li T."/>
            <person name="Hu X."/>
            <person name="Zhang T."/>
            <person name="Song X."/>
            <person name="Zhang H."/>
            <person name="Dai N."/>
            <person name="Sheng W."/>
            <person name="Hou X."/>
            <person name="Wei L."/>
        </authorList>
    </citation>
    <scope>NUCLEOTIDE SEQUENCE</scope>
    <source>
        <strain evidence="1">G02</strain>
        <tissue evidence="1">Leaf</tissue>
    </source>
</reference>
<reference evidence="1" key="2">
    <citation type="journal article" date="2024" name="Plant">
        <title>Genomic evolution and insights into agronomic trait innovations of Sesamum species.</title>
        <authorList>
            <person name="Miao H."/>
            <person name="Wang L."/>
            <person name="Qu L."/>
            <person name="Liu H."/>
            <person name="Sun Y."/>
            <person name="Le M."/>
            <person name="Wang Q."/>
            <person name="Wei S."/>
            <person name="Zheng Y."/>
            <person name="Lin W."/>
            <person name="Duan Y."/>
            <person name="Cao H."/>
            <person name="Xiong S."/>
            <person name="Wang X."/>
            <person name="Wei L."/>
            <person name="Li C."/>
            <person name="Ma Q."/>
            <person name="Ju M."/>
            <person name="Zhao R."/>
            <person name="Li G."/>
            <person name="Mu C."/>
            <person name="Tian Q."/>
            <person name="Mei H."/>
            <person name="Zhang T."/>
            <person name="Gao T."/>
            <person name="Zhang H."/>
        </authorList>
    </citation>
    <scope>NUCLEOTIDE SEQUENCE</scope>
    <source>
        <strain evidence="1">G02</strain>
    </source>
</reference>
<accession>A0AAW2IP28</accession>
<name>A0AAW2IP28_SESRA</name>